<gene>
    <name evidence="2" type="ORF">Cob_v009831</name>
</gene>
<evidence type="ECO:0000256" key="1">
    <source>
        <dbReference type="SAM" id="MobiDB-lite"/>
    </source>
</evidence>
<reference evidence="3" key="1">
    <citation type="journal article" date="2013" name="New Phytol.">
        <title>Comparative genomic and transcriptomic analyses reveal the hemibiotrophic stage shift of Colletotrichum fungi.</title>
        <authorList>
            <person name="Gan P."/>
            <person name="Ikeda K."/>
            <person name="Irieda H."/>
            <person name="Narusaka M."/>
            <person name="O'Connell R.J."/>
            <person name="Narusaka Y."/>
            <person name="Takano Y."/>
            <person name="Kubo Y."/>
            <person name="Shirasu K."/>
        </authorList>
    </citation>
    <scope>NUCLEOTIDE SEQUENCE [LARGE SCALE GENOMIC DNA]</scope>
    <source>
        <strain evidence="3">104-T / ATCC 96160 / CBS 514.97 / LARS 414 / MAFF 240422</strain>
    </source>
</reference>
<evidence type="ECO:0000313" key="3">
    <source>
        <dbReference type="Proteomes" id="UP000014480"/>
    </source>
</evidence>
<feature type="region of interest" description="Disordered" evidence="1">
    <location>
        <begin position="1"/>
        <end position="25"/>
    </location>
</feature>
<keyword evidence="3" id="KW-1185">Reference proteome</keyword>
<protein>
    <submittedName>
        <fullName evidence="2">Uncharacterized protein</fullName>
    </submittedName>
</protein>
<evidence type="ECO:0000313" key="2">
    <source>
        <dbReference type="EMBL" id="TDZ17144.1"/>
    </source>
</evidence>
<comment type="caution">
    <text evidence="2">The sequence shown here is derived from an EMBL/GenBank/DDBJ whole genome shotgun (WGS) entry which is preliminary data.</text>
</comment>
<name>A0A484FHR6_COLOR</name>
<sequence length="67" mass="7244">MAVSGKNQMPDPDFSNATRGTQVDMPMWRDATLKGALPSETLLGDSKMGPLFQPAVAGEALRWPKRA</sequence>
<dbReference type="EMBL" id="AMCV02000031">
    <property type="protein sequence ID" value="TDZ17144.1"/>
    <property type="molecule type" value="Genomic_DNA"/>
</dbReference>
<reference evidence="3" key="2">
    <citation type="journal article" date="2019" name="Mol. Plant Microbe Interact.">
        <title>Genome sequence resources for four phytopathogenic fungi from the Colletotrichum orbiculare species complex.</title>
        <authorList>
            <person name="Gan P."/>
            <person name="Tsushima A."/>
            <person name="Narusaka M."/>
            <person name="Narusaka Y."/>
            <person name="Takano Y."/>
            <person name="Kubo Y."/>
            <person name="Shirasu K."/>
        </authorList>
    </citation>
    <scope>GENOME REANNOTATION</scope>
    <source>
        <strain evidence="3">104-T / ATCC 96160 / CBS 514.97 / LARS 414 / MAFF 240422</strain>
    </source>
</reference>
<proteinExistence type="predicted"/>
<organism evidence="2 3">
    <name type="scientific">Colletotrichum orbiculare (strain 104-T / ATCC 96160 / CBS 514.97 / LARS 414 / MAFF 240422)</name>
    <name type="common">Cucumber anthracnose fungus</name>
    <name type="synonym">Colletotrichum lagenarium</name>
    <dbReference type="NCBI Taxonomy" id="1213857"/>
    <lineage>
        <taxon>Eukaryota</taxon>
        <taxon>Fungi</taxon>
        <taxon>Dikarya</taxon>
        <taxon>Ascomycota</taxon>
        <taxon>Pezizomycotina</taxon>
        <taxon>Sordariomycetes</taxon>
        <taxon>Hypocreomycetidae</taxon>
        <taxon>Glomerellales</taxon>
        <taxon>Glomerellaceae</taxon>
        <taxon>Colletotrichum</taxon>
        <taxon>Colletotrichum orbiculare species complex</taxon>
    </lineage>
</organism>
<accession>A0A484FHR6</accession>
<dbReference type="AlphaFoldDB" id="A0A484FHR6"/>
<dbReference type="Proteomes" id="UP000014480">
    <property type="component" value="Unassembled WGS sequence"/>
</dbReference>